<feature type="transmembrane region" description="Helical" evidence="11">
    <location>
        <begin position="110"/>
        <end position="127"/>
    </location>
</feature>
<dbReference type="OrthoDB" id="9813765at2"/>
<gene>
    <name evidence="13" type="ordered locus">LFE_1756</name>
</gene>
<dbReference type="PANTHER" id="PTHR30561:SF9">
    <property type="entry name" value="4-AMINO-4-DEOXY-L-ARABINOSE-PHOSPHOUNDECAPRENOL FLIPPASE SUBUNIT ARNF-RELATED"/>
    <property type="match status" value="1"/>
</dbReference>
<dbReference type="GO" id="GO:0005886">
    <property type="term" value="C:plasma membrane"/>
    <property type="evidence" value="ECO:0007669"/>
    <property type="project" value="UniProtKB-SubCell"/>
</dbReference>
<keyword evidence="3" id="KW-0444">Lipid biosynthesis</keyword>
<dbReference type="GO" id="GO:0009103">
    <property type="term" value="P:lipopolysaccharide biosynthetic process"/>
    <property type="evidence" value="ECO:0007669"/>
    <property type="project" value="UniProtKB-KW"/>
</dbReference>
<sequence>MHGPIASIGGWTFFSGFLVALILEHIGFIVLSKGMRESRKSSGESAAERFRGTIVNPWVWAGVSLQAIYYIMLLGFLQRLPVSLVIPMTGFGYVLTAMMARIFLKEHVSFNRWVGVLLITSGVILVSRS</sequence>
<evidence type="ECO:0000256" key="8">
    <source>
        <dbReference type="ARBA" id="ARBA00022989"/>
    </source>
</evidence>
<dbReference type="SUPFAM" id="SSF103481">
    <property type="entry name" value="Multidrug resistance efflux transporter EmrE"/>
    <property type="match status" value="1"/>
</dbReference>
<evidence type="ECO:0000256" key="4">
    <source>
        <dbReference type="ARBA" id="ARBA00022519"/>
    </source>
</evidence>
<proteinExistence type="predicted"/>
<dbReference type="InterPro" id="IPR037185">
    <property type="entry name" value="EmrE-like"/>
</dbReference>
<evidence type="ECO:0000313" key="14">
    <source>
        <dbReference type="Proteomes" id="UP000007382"/>
    </source>
</evidence>
<dbReference type="PANTHER" id="PTHR30561">
    <property type="entry name" value="SMR FAMILY PROTON-DEPENDENT DRUG EFFLUX TRANSPORTER SUGE"/>
    <property type="match status" value="1"/>
</dbReference>
<dbReference type="Gene3D" id="1.10.3730.20">
    <property type="match status" value="1"/>
</dbReference>
<evidence type="ECO:0000256" key="9">
    <source>
        <dbReference type="ARBA" id="ARBA00023098"/>
    </source>
</evidence>
<keyword evidence="5" id="KW-0441">Lipid A biosynthesis</keyword>
<feature type="transmembrane region" description="Helical" evidence="11">
    <location>
        <begin position="58"/>
        <end position="78"/>
    </location>
</feature>
<dbReference type="Proteomes" id="UP000007382">
    <property type="component" value="Chromosome"/>
</dbReference>
<dbReference type="KEGG" id="lfc:LFE_1756"/>
<reference evidence="13 14" key="1">
    <citation type="journal article" date="2012" name="J. Bacteriol.">
        <title>Complete Genome Sequence of Leptospirillum ferrooxidans Strain C2-3, Isolated from a Fresh Volcanic Ash Deposit on the Island of Miyake, Japan.</title>
        <authorList>
            <person name="Fujimura R."/>
            <person name="Sato Y."/>
            <person name="Nishizawa T."/>
            <person name="Oshima K."/>
            <person name="Kim S.-W."/>
            <person name="Hattori M."/>
            <person name="Kamijo T."/>
            <person name="Ohta H."/>
        </authorList>
    </citation>
    <scope>NUCLEOTIDE SEQUENCE [LARGE SCALE GENOMIC DNA]</scope>
    <source>
        <strain evidence="13 14">C2-3</strain>
    </source>
</reference>
<organism evidence="13 14">
    <name type="scientific">Leptospirillum ferrooxidans (strain C2-3)</name>
    <dbReference type="NCBI Taxonomy" id="1162668"/>
    <lineage>
        <taxon>Bacteria</taxon>
        <taxon>Pseudomonadati</taxon>
        <taxon>Nitrospirota</taxon>
        <taxon>Nitrospiria</taxon>
        <taxon>Nitrospirales</taxon>
        <taxon>Nitrospiraceae</taxon>
        <taxon>Leptospirillum</taxon>
    </lineage>
</organism>
<keyword evidence="9" id="KW-0443">Lipid metabolism</keyword>
<dbReference type="Pfam" id="PF00892">
    <property type="entry name" value="EamA"/>
    <property type="match status" value="1"/>
</dbReference>
<feature type="transmembrane region" description="Helical" evidence="11">
    <location>
        <begin position="12"/>
        <end position="31"/>
    </location>
</feature>
<dbReference type="RefSeq" id="WP_014449919.1">
    <property type="nucleotide sequence ID" value="NC_017094.1"/>
</dbReference>
<evidence type="ECO:0000256" key="11">
    <source>
        <dbReference type="SAM" id="Phobius"/>
    </source>
</evidence>
<feature type="domain" description="EamA" evidence="12">
    <location>
        <begin position="46"/>
        <end position="127"/>
    </location>
</feature>
<dbReference type="GO" id="GO:0009245">
    <property type="term" value="P:lipid A biosynthetic process"/>
    <property type="evidence" value="ECO:0007669"/>
    <property type="project" value="UniProtKB-KW"/>
</dbReference>
<dbReference type="InterPro" id="IPR000390">
    <property type="entry name" value="Small_drug/metabolite_transptr"/>
</dbReference>
<evidence type="ECO:0000313" key="13">
    <source>
        <dbReference type="EMBL" id="BAM07435.1"/>
    </source>
</evidence>
<keyword evidence="10 11" id="KW-0472">Membrane</keyword>
<keyword evidence="7" id="KW-0448">Lipopolysaccharide biosynthesis</keyword>
<dbReference type="AlphaFoldDB" id="I0IQ86"/>
<evidence type="ECO:0000256" key="2">
    <source>
        <dbReference type="ARBA" id="ARBA00022475"/>
    </source>
</evidence>
<evidence type="ECO:0000256" key="7">
    <source>
        <dbReference type="ARBA" id="ARBA00022985"/>
    </source>
</evidence>
<evidence type="ECO:0000259" key="12">
    <source>
        <dbReference type="Pfam" id="PF00892"/>
    </source>
</evidence>
<keyword evidence="4" id="KW-0997">Cell inner membrane</keyword>
<accession>I0IQ86</accession>
<dbReference type="eggNOG" id="COG2510">
    <property type="taxonomic scope" value="Bacteria"/>
</dbReference>
<dbReference type="InterPro" id="IPR000620">
    <property type="entry name" value="EamA_dom"/>
</dbReference>
<evidence type="ECO:0000256" key="10">
    <source>
        <dbReference type="ARBA" id="ARBA00023136"/>
    </source>
</evidence>
<keyword evidence="2" id="KW-1003">Cell membrane</keyword>
<feature type="transmembrane region" description="Helical" evidence="11">
    <location>
        <begin position="84"/>
        <end position="103"/>
    </location>
</feature>
<evidence type="ECO:0000256" key="6">
    <source>
        <dbReference type="ARBA" id="ARBA00022692"/>
    </source>
</evidence>
<name>I0IQ86_LEPFC</name>
<protein>
    <recommendedName>
        <fullName evidence="12">EamA domain-containing protein</fullName>
    </recommendedName>
</protein>
<reference evidence="14" key="2">
    <citation type="submission" date="2012-03" db="EMBL/GenBank/DDBJ databases">
        <title>The complete genome sequence of the pioneer microbe on fresh volcanic deposit, Leptospirillum ferrooxidans strain C2-3.</title>
        <authorList>
            <person name="Fujimura R."/>
            <person name="Sato Y."/>
            <person name="Nishizawa T."/>
            <person name="Nanba K."/>
            <person name="Oshima K."/>
            <person name="Hattori M."/>
            <person name="Kamijo T."/>
            <person name="Ohta H."/>
        </authorList>
    </citation>
    <scope>NUCLEOTIDE SEQUENCE [LARGE SCALE GENOMIC DNA]</scope>
    <source>
        <strain evidence="14">C2-3</strain>
    </source>
</reference>
<dbReference type="GO" id="GO:0022857">
    <property type="term" value="F:transmembrane transporter activity"/>
    <property type="evidence" value="ECO:0007669"/>
    <property type="project" value="InterPro"/>
</dbReference>
<evidence type="ECO:0000256" key="1">
    <source>
        <dbReference type="ARBA" id="ARBA00004651"/>
    </source>
</evidence>
<comment type="subcellular location">
    <subcellularLocation>
        <location evidence="1">Cell membrane</location>
        <topology evidence="1">Multi-pass membrane protein</topology>
    </subcellularLocation>
</comment>
<keyword evidence="8 11" id="KW-1133">Transmembrane helix</keyword>
<keyword evidence="14" id="KW-1185">Reference proteome</keyword>
<evidence type="ECO:0000256" key="3">
    <source>
        <dbReference type="ARBA" id="ARBA00022516"/>
    </source>
</evidence>
<dbReference type="EMBL" id="AP012342">
    <property type="protein sequence ID" value="BAM07435.1"/>
    <property type="molecule type" value="Genomic_DNA"/>
</dbReference>
<dbReference type="HOGENOM" id="CLU_131462_2_0_0"/>
<dbReference type="PATRIC" id="fig|1162668.3.peg.2088"/>
<keyword evidence="6 11" id="KW-0812">Transmembrane</keyword>
<evidence type="ECO:0000256" key="5">
    <source>
        <dbReference type="ARBA" id="ARBA00022556"/>
    </source>
</evidence>